<accession>A0A346NRU8</accession>
<dbReference type="InterPro" id="IPR017642">
    <property type="entry name" value="DNA_S_mod_DndB"/>
</dbReference>
<gene>
    <name evidence="1" type="primary">dndB</name>
    <name evidence="1" type="ORF">D0Y50_18965</name>
</gene>
<protein>
    <submittedName>
        <fullName evidence="1">DNA sulfur modification protein DndB</fullName>
    </submittedName>
</protein>
<dbReference type="AlphaFoldDB" id="A0A346NRU8"/>
<dbReference type="InterPro" id="IPR017601">
    <property type="entry name" value="DGQHR-contain_dom"/>
</dbReference>
<dbReference type="Pfam" id="PF14072">
    <property type="entry name" value="DndB"/>
    <property type="match status" value="1"/>
</dbReference>
<proteinExistence type="predicted"/>
<evidence type="ECO:0000313" key="1">
    <source>
        <dbReference type="EMBL" id="AXR08255.1"/>
    </source>
</evidence>
<dbReference type="NCBIfam" id="TIGR03233">
    <property type="entry name" value="DNA_S_dndB"/>
    <property type="match status" value="1"/>
</dbReference>
<organism evidence="1 2">
    <name type="scientific">Salinimonas sediminis</name>
    <dbReference type="NCBI Taxonomy" id="2303538"/>
    <lineage>
        <taxon>Bacteria</taxon>
        <taxon>Pseudomonadati</taxon>
        <taxon>Pseudomonadota</taxon>
        <taxon>Gammaproteobacteria</taxon>
        <taxon>Alteromonadales</taxon>
        <taxon>Alteromonadaceae</taxon>
        <taxon>Alteromonas/Salinimonas group</taxon>
        <taxon>Salinimonas</taxon>
    </lineage>
</organism>
<dbReference type="Proteomes" id="UP000262073">
    <property type="component" value="Chromosome"/>
</dbReference>
<sequence>MNTIDNDFCYSFPAVRGVQAGRPFYIATCPLRIIPKIFIYDEEEVPPELRAQRTLNKARIPEMSRYLVDNPDDYVFSALTASVGNDVAFIEHDEHAPNIGTLKVSMNTSILINDGQHRRAAIEEAIKLKPELGQDNIAIVFYVDEGLHRSQQMFADLNQHAIRPSTSLSTLYDDRDPGARIAKYLATTAKPFVGFTEMEKSSIPIKSNKIFALSAIKHATRALLHKGPKDDISGEEKQRALKFWNDINDNMPEWKLVQDKKLAVSEFRQEYLTAHGIALQAIANVGSQLLKCSDQEQQAMFQQMRNIDWRKSNPEWIKRAMMHGKLSKASSNIFLTALEIKRQLGLQLLEEDLLKEKDLLAS</sequence>
<dbReference type="RefSeq" id="WP_117318490.1">
    <property type="nucleotide sequence ID" value="NZ_CP031769.1"/>
</dbReference>
<name>A0A346NRU8_9ALTE</name>
<dbReference type="REBASE" id="268959">
    <property type="entry name" value="M.SspN102DndBP"/>
</dbReference>
<dbReference type="CDD" id="cd16412">
    <property type="entry name" value="dndB"/>
    <property type="match status" value="1"/>
</dbReference>
<keyword evidence="2" id="KW-1185">Reference proteome</keyword>
<dbReference type="NCBIfam" id="TIGR03187">
    <property type="entry name" value="DGQHR"/>
    <property type="match status" value="1"/>
</dbReference>
<evidence type="ECO:0000313" key="2">
    <source>
        <dbReference type="Proteomes" id="UP000262073"/>
    </source>
</evidence>
<reference evidence="1 2" key="1">
    <citation type="submission" date="2018-08" db="EMBL/GenBank/DDBJ databases">
        <title>Salinimonas sediminis sp. nov., a piezophilic bacterium isolated from a deep-sea sediment sample from the New Britain Trench.</title>
        <authorList>
            <person name="Cao J."/>
        </authorList>
    </citation>
    <scope>NUCLEOTIDE SEQUENCE [LARGE SCALE GENOMIC DNA]</scope>
    <source>
        <strain evidence="1 2">N102</strain>
    </source>
</reference>
<dbReference type="EMBL" id="CP031769">
    <property type="protein sequence ID" value="AXR08255.1"/>
    <property type="molecule type" value="Genomic_DNA"/>
</dbReference>
<dbReference type="OrthoDB" id="3524978at2"/>
<dbReference type="KEGG" id="salm:D0Y50_18965"/>